<dbReference type="RefSeq" id="WP_091629833.1">
    <property type="nucleotide sequence ID" value="NZ_FMIC01000002.1"/>
</dbReference>
<dbReference type="InterPro" id="IPR015797">
    <property type="entry name" value="NUDIX_hydrolase-like_dom_sf"/>
</dbReference>
<evidence type="ECO:0000313" key="5">
    <source>
        <dbReference type="EMBL" id="SCL68752.1"/>
    </source>
</evidence>
<dbReference type="PANTHER" id="PTHR43046">
    <property type="entry name" value="GDP-MANNOSE MANNOSYL HYDROLASE"/>
    <property type="match status" value="1"/>
</dbReference>
<dbReference type="Gene3D" id="3.90.79.10">
    <property type="entry name" value="Nucleoside Triphosphate Pyrophosphohydrolase"/>
    <property type="match status" value="1"/>
</dbReference>
<dbReference type="SUPFAM" id="SSF55811">
    <property type="entry name" value="Nudix"/>
    <property type="match status" value="1"/>
</dbReference>
<feature type="compositionally biased region" description="Polar residues" evidence="3">
    <location>
        <begin position="239"/>
        <end position="255"/>
    </location>
</feature>
<feature type="compositionally biased region" description="Pro residues" evidence="3">
    <location>
        <begin position="82"/>
        <end position="93"/>
    </location>
</feature>
<evidence type="ECO:0000256" key="1">
    <source>
        <dbReference type="ARBA" id="ARBA00001946"/>
    </source>
</evidence>
<reference evidence="5 6" key="1">
    <citation type="submission" date="2016-06" db="EMBL/GenBank/DDBJ databases">
        <authorList>
            <person name="Kjaerup R.B."/>
            <person name="Dalgaard T.S."/>
            <person name="Juul-Madsen H.R."/>
        </authorList>
    </citation>
    <scope>NUCLEOTIDE SEQUENCE [LARGE SCALE GENOMIC DNA]</scope>
    <source>
        <strain evidence="5 6">DSM 43363</strain>
    </source>
</reference>
<dbReference type="PROSITE" id="PS51462">
    <property type="entry name" value="NUDIX"/>
    <property type="match status" value="1"/>
</dbReference>
<accession>A0A1C6VRD7</accession>
<evidence type="ECO:0000256" key="3">
    <source>
        <dbReference type="SAM" id="MobiDB-lite"/>
    </source>
</evidence>
<dbReference type="InterPro" id="IPR000086">
    <property type="entry name" value="NUDIX_hydrolase_dom"/>
</dbReference>
<evidence type="ECO:0000313" key="6">
    <source>
        <dbReference type="Proteomes" id="UP000199343"/>
    </source>
</evidence>
<feature type="region of interest" description="Disordered" evidence="3">
    <location>
        <begin position="75"/>
        <end position="114"/>
    </location>
</feature>
<gene>
    <name evidence="5" type="ORF">GA0070608_3800</name>
</gene>
<dbReference type="PANTHER" id="PTHR43046:SF14">
    <property type="entry name" value="MUTT_NUDIX FAMILY PROTEIN"/>
    <property type="match status" value="1"/>
</dbReference>
<dbReference type="Proteomes" id="UP000199343">
    <property type="component" value="Unassembled WGS sequence"/>
</dbReference>
<feature type="domain" description="Nudix hydrolase" evidence="4">
    <location>
        <begin position="3"/>
        <end position="169"/>
    </location>
</feature>
<feature type="compositionally biased region" description="Low complexity" evidence="3">
    <location>
        <begin position="94"/>
        <end position="106"/>
    </location>
</feature>
<sequence length="255" mass="25938">MSALTWAVAAVVTDDAGRVLLCRQGRGERRYALPGGRLRPAESPVHAAARDILAETGWEVEVVDLVGLYHLTGPSPATSTAPAPPGRPAPDPPAGHAGPTPAGRPALATPASHAGPLPDVLVHVFRARTRGEGPIGDPVGGCRLSWHHPAALPEALTPTTRAALTDALAGLSGVLRHTTPDSPARVLPARDAPAPDAPARNLLPAGIPAADSPAPGTPLPGDDTQDSPAADEPPPTTSHPPGQRTTPPTDQVTHP</sequence>
<organism evidence="5 6">
    <name type="scientific">Micromonospora peucetia</name>
    <dbReference type="NCBI Taxonomy" id="47871"/>
    <lineage>
        <taxon>Bacteria</taxon>
        <taxon>Bacillati</taxon>
        <taxon>Actinomycetota</taxon>
        <taxon>Actinomycetes</taxon>
        <taxon>Micromonosporales</taxon>
        <taxon>Micromonosporaceae</taxon>
        <taxon>Micromonospora</taxon>
    </lineage>
</organism>
<proteinExistence type="predicted"/>
<dbReference type="Pfam" id="PF00293">
    <property type="entry name" value="NUDIX"/>
    <property type="match status" value="1"/>
</dbReference>
<protein>
    <submittedName>
        <fullName evidence="5">NUDIX domain-containing protein</fullName>
    </submittedName>
</protein>
<feature type="region of interest" description="Disordered" evidence="3">
    <location>
        <begin position="175"/>
        <end position="255"/>
    </location>
</feature>
<name>A0A1C6VRD7_9ACTN</name>
<dbReference type="AlphaFoldDB" id="A0A1C6VRD7"/>
<dbReference type="EMBL" id="FMIC01000002">
    <property type="protein sequence ID" value="SCL68752.1"/>
    <property type="molecule type" value="Genomic_DNA"/>
</dbReference>
<comment type="cofactor">
    <cofactor evidence="1">
        <name>Mg(2+)</name>
        <dbReference type="ChEBI" id="CHEBI:18420"/>
    </cofactor>
</comment>
<keyword evidence="2" id="KW-0378">Hydrolase</keyword>
<dbReference type="STRING" id="47871.GA0070608_3800"/>
<evidence type="ECO:0000259" key="4">
    <source>
        <dbReference type="PROSITE" id="PS51462"/>
    </source>
</evidence>
<evidence type="ECO:0000256" key="2">
    <source>
        <dbReference type="ARBA" id="ARBA00022801"/>
    </source>
</evidence>
<dbReference type="GO" id="GO:0016787">
    <property type="term" value="F:hydrolase activity"/>
    <property type="evidence" value="ECO:0007669"/>
    <property type="project" value="UniProtKB-KW"/>
</dbReference>
<feature type="compositionally biased region" description="Low complexity" evidence="3">
    <location>
        <begin position="183"/>
        <end position="205"/>
    </location>
</feature>
<dbReference type="CDD" id="cd02883">
    <property type="entry name" value="NUDIX_Hydrolase"/>
    <property type="match status" value="1"/>
</dbReference>